<evidence type="ECO:0000256" key="3">
    <source>
        <dbReference type="ARBA" id="ARBA00022989"/>
    </source>
</evidence>
<gene>
    <name evidence="8" type="ORF">IFR04_015894</name>
</gene>
<keyword evidence="2 6" id="KW-0812">Transmembrane</keyword>
<feature type="signal peptide" evidence="7">
    <location>
        <begin position="1"/>
        <end position="21"/>
    </location>
</feature>
<evidence type="ECO:0000256" key="6">
    <source>
        <dbReference type="SAM" id="Phobius"/>
    </source>
</evidence>
<evidence type="ECO:0000256" key="7">
    <source>
        <dbReference type="SAM" id="SignalP"/>
    </source>
</evidence>
<keyword evidence="4 6" id="KW-0472">Membrane</keyword>
<evidence type="ECO:0000313" key="9">
    <source>
        <dbReference type="Proteomes" id="UP000664132"/>
    </source>
</evidence>
<reference evidence="8" key="1">
    <citation type="submission" date="2021-02" db="EMBL/GenBank/DDBJ databases">
        <title>Genome sequence Cadophora malorum strain M34.</title>
        <authorList>
            <person name="Stefanovic E."/>
            <person name="Vu D."/>
            <person name="Scully C."/>
            <person name="Dijksterhuis J."/>
            <person name="Roader J."/>
            <person name="Houbraken J."/>
        </authorList>
    </citation>
    <scope>NUCLEOTIDE SEQUENCE</scope>
    <source>
        <strain evidence="8">M34</strain>
    </source>
</reference>
<dbReference type="GO" id="GO:0016020">
    <property type="term" value="C:membrane"/>
    <property type="evidence" value="ECO:0007669"/>
    <property type="project" value="UniProtKB-SubCell"/>
</dbReference>
<evidence type="ECO:0000256" key="2">
    <source>
        <dbReference type="ARBA" id="ARBA00022692"/>
    </source>
</evidence>
<evidence type="ECO:0000256" key="4">
    <source>
        <dbReference type="ARBA" id="ARBA00023136"/>
    </source>
</evidence>
<evidence type="ECO:0000256" key="1">
    <source>
        <dbReference type="ARBA" id="ARBA00004167"/>
    </source>
</evidence>
<dbReference type="OrthoDB" id="4120617at2759"/>
<evidence type="ECO:0000313" key="8">
    <source>
        <dbReference type="EMBL" id="KAG4410968.1"/>
    </source>
</evidence>
<accession>A0A8H7W3I3</accession>
<proteinExistence type="predicted"/>
<name>A0A8H7W3I3_9HELO</name>
<feature type="chain" id="PRO_5034426543" description="Mid2 domain-containing protein" evidence="7">
    <location>
        <begin position="22"/>
        <end position="370"/>
    </location>
</feature>
<feature type="region of interest" description="Disordered" evidence="5">
    <location>
        <begin position="259"/>
        <end position="370"/>
    </location>
</feature>
<keyword evidence="7" id="KW-0732">Signal</keyword>
<dbReference type="AlphaFoldDB" id="A0A8H7W3I3"/>
<sequence length="370" mass="39547">MRDIGSAFLACVASLSLVVLGDPSSFSHWPIPTAFPTLGGKSVAANWFGLAASTNTITASIVSPSPSRSSSPPKASTTVLIDVSSFLISANSSNPSTSRAVTTSDSVQQVSNIPMSSSSTAPSEDNSSSHQTLVIVLAVVLGAVGLVLIGAIIFLVYRYRKGKLPFGHRGASPINDDEIASWRRTGQEQKLTLPPPVYRPAIREVTSVHLNSPGWTWTASPSSIRTVSAHITDHQVQAQAPNARAGLTDEVVPGADPFIVQPKRQNSRLSKLPPGHARSKSRRSSMSGKSLWSPDRTSNDLKYPEQPPSTWYAVDDPAISSHFRTEQSSNSPGTSVFGEPVTGGLSPRPERRTRPWEHEVSREDIGRAIA</sequence>
<dbReference type="Proteomes" id="UP000664132">
    <property type="component" value="Unassembled WGS sequence"/>
</dbReference>
<feature type="compositionally biased region" description="Basic and acidic residues" evidence="5">
    <location>
        <begin position="348"/>
        <end position="370"/>
    </location>
</feature>
<dbReference type="EMBL" id="JAFJYH010000547">
    <property type="protein sequence ID" value="KAG4410968.1"/>
    <property type="molecule type" value="Genomic_DNA"/>
</dbReference>
<dbReference type="GO" id="GO:0071944">
    <property type="term" value="C:cell periphery"/>
    <property type="evidence" value="ECO:0007669"/>
    <property type="project" value="UniProtKB-ARBA"/>
</dbReference>
<evidence type="ECO:0000256" key="5">
    <source>
        <dbReference type="SAM" id="MobiDB-lite"/>
    </source>
</evidence>
<evidence type="ECO:0008006" key="10">
    <source>
        <dbReference type="Google" id="ProtNLM"/>
    </source>
</evidence>
<dbReference type="InterPro" id="IPR051694">
    <property type="entry name" value="Immunoregulatory_rcpt-like"/>
</dbReference>
<dbReference type="PANTHER" id="PTHR15549:SF30">
    <property type="entry name" value="MID2 DOMAIN-CONTAINING PROTEIN"/>
    <property type="match status" value="1"/>
</dbReference>
<feature type="transmembrane region" description="Helical" evidence="6">
    <location>
        <begin position="133"/>
        <end position="157"/>
    </location>
</feature>
<protein>
    <recommendedName>
        <fullName evidence="10">Mid2 domain-containing protein</fullName>
    </recommendedName>
</protein>
<dbReference type="PANTHER" id="PTHR15549">
    <property type="entry name" value="PAIRED IMMUNOGLOBULIN-LIKE TYPE 2 RECEPTOR"/>
    <property type="match status" value="1"/>
</dbReference>
<keyword evidence="3 6" id="KW-1133">Transmembrane helix</keyword>
<feature type="region of interest" description="Disordered" evidence="5">
    <location>
        <begin position="91"/>
        <end position="126"/>
    </location>
</feature>
<organism evidence="8 9">
    <name type="scientific">Cadophora malorum</name>
    <dbReference type="NCBI Taxonomy" id="108018"/>
    <lineage>
        <taxon>Eukaryota</taxon>
        <taxon>Fungi</taxon>
        <taxon>Dikarya</taxon>
        <taxon>Ascomycota</taxon>
        <taxon>Pezizomycotina</taxon>
        <taxon>Leotiomycetes</taxon>
        <taxon>Helotiales</taxon>
        <taxon>Ploettnerulaceae</taxon>
        <taxon>Cadophora</taxon>
    </lineage>
</organism>
<keyword evidence="9" id="KW-1185">Reference proteome</keyword>
<comment type="caution">
    <text evidence="8">The sequence shown here is derived from an EMBL/GenBank/DDBJ whole genome shotgun (WGS) entry which is preliminary data.</text>
</comment>
<comment type="subcellular location">
    <subcellularLocation>
        <location evidence="1">Membrane</location>
        <topology evidence="1">Single-pass membrane protein</topology>
    </subcellularLocation>
</comment>